<accession>A0ACB9ZR90</accession>
<dbReference type="Proteomes" id="UP001060085">
    <property type="component" value="Linkage Group LG08"/>
</dbReference>
<name>A0ACB9ZR90_CATRO</name>
<sequence>MIPKSEVSQHGGSRAKRNEEWHHLQTHLAQHVSFSVENANQNAYSPHISHRTNLKNSQTYTKCSEQATSPNSSTIYNLINVKTPLIPLLTKPICVFEIRFMAASALSLSSNTNSYQNLGLNGLSGPGNIFAAAAANHHHQNLGFNFIGSSGGGVGGRDQYYHHHHNFFPRDQQQVIRSFDGGNSNNYDASSLLAMNVSASIGQLSQFQHPRAAGGEGRRTTIEPS</sequence>
<keyword evidence="2" id="KW-1185">Reference proteome</keyword>
<organism evidence="1 2">
    <name type="scientific">Catharanthus roseus</name>
    <name type="common">Madagascar periwinkle</name>
    <name type="synonym">Vinca rosea</name>
    <dbReference type="NCBI Taxonomy" id="4058"/>
    <lineage>
        <taxon>Eukaryota</taxon>
        <taxon>Viridiplantae</taxon>
        <taxon>Streptophyta</taxon>
        <taxon>Embryophyta</taxon>
        <taxon>Tracheophyta</taxon>
        <taxon>Spermatophyta</taxon>
        <taxon>Magnoliopsida</taxon>
        <taxon>eudicotyledons</taxon>
        <taxon>Gunneridae</taxon>
        <taxon>Pentapetalae</taxon>
        <taxon>asterids</taxon>
        <taxon>lamiids</taxon>
        <taxon>Gentianales</taxon>
        <taxon>Apocynaceae</taxon>
        <taxon>Rauvolfioideae</taxon>
        <taxon>Vinceae</taxon>
        <taxon>Catharanthinae</taxon>
        <taxon>Catharanthus</taxon>
    </lineage>
</organism>
<protein>
    <submittedName>
        <fullName evidence="1">Uncharacterized protein</fullName>
    </submittedName>
</protein>
<reference evidence="2" key="1">
    <citation type="journal article" date="2023" name="Nat. Plants">
        <title>Single-cell RNA sequencing provides a high-resolution roadmap for understanding the multicellular compartmentation of specialized metabolism.</title>
        <authorList>
            <person name="Sun S."/>
            <person name="Shen X."/>
            <person name="Li Y."/>
            <person name="Li Y."/>
            <person name="Wang S."/>
            <person name="Li R."/>
            <person name="Zhang H."/>
            <person name="Shen G."/>
            <person name="Guo B."/>
            <person name="Wei J."/>
            <person name="Xu J."/>
            <person name="St-Pierre B."/>
            <person name="Chen S."/>
            <person name="Sun C."/>
        </authorList>
    </citation>
    <scope>NUCLEOTIDE SEQUENCE [LARGE SCALE GENOMIC DNA]</scope>
</reference>
<comment type="caution">
    <text evidence="1">The sequence shown here is derived from an EMBL/GenBank/DDBJ whole genome shotgun (WGS) entry which is preliminary data.</text>
</comment>
<evidence type="ECO:0000313" key="1">
    <source>
        <dbReference type="EMBL" id="KAI5650224.1"/>
    </source>
</evidence>
<evidence type="ECO:0000313" key="2">
    <source>
        <dbReference type="Proteomes" id="UP001060085"/>
    </source>
</evidence>
<gene>
    <name evidence="1" type="ORF">M9H77_36229</name>
</gene>
<proteinExistence type="predicted"/>
<dbReference type="EMBL" id="CM044708">
    <property type="protein sequence ID" value="KAI5650224.1"/>
    <property type="molecule type" value="Genomic_DNA"/>
</dbReference>